<reference evidence="2 3" key="1">
    <citation type="submission" date="2020-05" db="EMBL/GenBank/DDBJ databases">
        <title>Identification and distribution of gene clusters putatively required for synthesis of sphingolipid metabolism inhibitors in phylogenetically diverse species of the filamentous fungus Fusarium.</title>
        <authorList>
            <person name="Kim H.-S."/>
            <person name="Busman M."/>
            <person name="Brown D.W."/>
            <person name="Divon H."/>
            <person name="Uhlig S."/>
            <person name="Proctor R.H."/>
        </authorList>
    </citation>
    <scope>NUCLEOTIDE SEQUENCE [LARGE SCALE GENOMIC DNA]</scope>
    <source>
        <strain evidence="2 3">NRRL 36939</strain>
    </source>
</reference>
<keyword evidence="3" id="KW-1185">Reference proteome</keyword>
<dbReference type="AlphaFoldDB" id="A0A8H5L1U0"/>
<dbReference type="Proteomes" id="UP000546213">
    <property type="component" value="Unassembled WGS sequence"/>
</dbReference>
<name>A0A8H5L1U0_9HYPO</name>
<feature type="region of interest" description="Disordered" evidence="1">
    <location>
        <begin position="38"/>
        <end position="78"/>
    </location>
</feature>
<dbReference type="EMBL" id="JAAOAS010000247">
    <property type="protein sequence ID" value="KAF5583423.1"/>
    <property type="molecule type" value="Genomic_DNA"/>
</dbReference>
<evidence type="ECO:0000256" key="1">
    <source>
        <dbReference type="SAM" id="MobiDB-lite"/>
    </source>
</evidence>
<sequence length="276" mass="30495">MAAAVDVESGGPVQDLPKDPLLDLESDLGWLCLSNHNNLSDDETEIESPPGSHVTSNESDQPLDSGPQPVIEADSNNSDGKLEKLCTMLRRHEPVFLKFSQESPQILVNSASAAKDLMQLTTLVNKTNEDRAAEAKRQAEHDKDVMLILKKIDRAHEEILTRMRTMQQRLDETVAENPAKINASMQKLLDETIAEIFIKIDASMQNGTELCEQADLSAFQNHASIVKPSRTDSQSSAAFEESGIFKTIIEKAITKLQPHISHPFDNGNNALDEDIQ</sequence>
<accession>A0A8H5L1U0</accession>
<evidence type="ECO:0000313" key="2">
    <source>
        <dbReference type="EMBL" id="KAF5583423.1"/>
    </source>
</evidence>
<evidence type="ECO:0000313" key="3">
    <source>
        <dbReference type="Proteomes" id="UP000546213"/>
    </source>
</evidence>
<proteinExistence type="predicted"/>
<comment type="caution">
    <text evidence="2">The sequence shown here is derived from an EMBL/GenBank/DDBJ whole genome shotgun (WGS) entry which is preliminary data.</text>
</comment>
<gene>
    <name evidence="2" type="ORF">FPCIR_9048</name>
</gene>
<feature type="compositionally biased region" description="Polar residues" evidence="1">
    <location>
        <begin position="53"/>
        <end position="62"/>
    </location>
</feature>
<feature type="region of interest" description="Disordered" evidence="1">
    <location>
        <begin position="1"/>
        <end position="20"/>
    </location>
</feature>
<dbReference type="OrthoDB" id="5071523at2759"/>
<organism evidence="2 3">
    <name type="scientific">Fusarium pseudocircinatum</name>
    <dbReference type="NCBI Taxonomy" id="56676"/>
    <lineage>
        <taxon>Eukaryota</taxon>
        <taxon>Fungi</taxon>
        <taxon>Dikarya</taxon>
        <taxon>Ascomycota</taxon>
        <taxon>Pezizomycotina</taxon>
        <taxon>Sordariomycetes</taxon>
        <taxon>Hypocreomycetidae</taxon>
        <taxon>Hypocreales</taxon>
        <taxon>Nectriaceae</taxon>
        <taxon>Fusarium</taxon>
        <taxon>Fusarium fujikuroi species complex</taxon>
    </lineage>
</organism>
<protein>
    <submittedName>
        <fullName evidence="2">Uncharacterized protein</fullName>
    </submittedName>
</protein>